<dbReference type="EMBL" id="BGZK01002103">
    <property type="protein sequence ID" value="GBP90681.1"/>
    <property type="molecule type" value="Genomic_DNA"/>
</dbReference>
<evidence type="ECO:0000313" key="2">
    <source>
        <dbReference type="EMBL" id="GBP90681.1"/>
    </source>
</evidence>
<keyword evidence="3" id="KW-1185">Reference proteome</keyword>
<proteinExistence type="predicted"/>
<name>A0A4C1ZP94_EUMVA</name>
<protein>
    <submittedName>
        <fullName evidence="2">Uncharacterized protein</fullName>
    </submittedName>
</protein>
<evidence type="ECO:0000256" key="1">
    <source>
        <dbReference type="SAM" id="MobiDB-lite"/>
    </source>
</evidence>
<sequence length="255" mass="28480">MSHDKGLRLPVMKFCSLRLCMVRPPAAVRARGGQAAIIYLVACPGTARASLPARRPRRSPGGKRRVPAVLRSGKERNCYVIRARREIKRRRKRHKIVLACLSSDPSLQASRRRRWTASGPRVNRLINVGNWRTPKLLTASQTATKHVLGTPAGRIVTSVVIRLNLKAHVEFDRCEDRTPTIRFSGDGPDHRAVSSHPAGPHRTCPDTIFKAFERGKQRPQISTSSDLGTSLFVDFGCCKFGPSLICRQFSRPKTF</sequence>
<accession>A0A4C1ZP94</accession>
<evidence type="ECO:0000313" key="3">
    <source>
        <dbReference type="Proteomes" id="UP000299102"/>
    </source>
</evidence>
<comment type="caution">
    <text evidence="2">The sequence shown here is derived from an EMBL/GenBank/DDBJ whole genome shotgun (WGS) entry which is preliminary data.</text>
</comment>
<reference evidence="2 3" key="1">
    <citation type="journal article" date="2019" name="Commun. Biol.">
        <title>The bagworm genome reveals a unique fibroin gene that provides high tensile strength.</title>
        <authorList>
            <person name="Kono N."/>
            <person name="Nakamura H."/>
            <person name="Ohtoshi R."/>
            <person name="Tomita M."/>
            <person name="Numata K."/>
            <person name="Arakawa K."/>
        </authorList>
    </citation>
    <scope>NUCLEOTIDE SEQUENCE [LARGE SCALE GENOMIC DNA]</scope>
</reference>
<dbReference type="AlphaFoldDB" id="A0A4C1ZP94"/>
<organism evidence="2 3">
    <name type="scientific">Eumeta variegata</name>
    <name type="common">Bagworm moth</name>
    <name type="synonym">Eumeta japonica</name>
    <dbReference type="NCBI Taxonomy" id="151549"/>
    <lineage>
        <taxon>Eukaryota</taxon>
        <taxon>Metazoa</taxon>
        <taxon>Ecdysozoa</taxon>
        <taxon>Arthropoda</taxon>
        <taxon>Hexapoda</taxon>
        <taxon>Insecta</taxon>
        <taxon>Pterygota</taxon>
        <taxon>Neoptera</taxon>
        <taxon>Endopterygota</taxon>
        <taxon>Lepidoptera</taxon>
        <taxon>Glossata</taxon>
        <taxon>Ditrysia</taxon>
        <taxon>Tineoidea</taxon>
        <taxon>Psychidae</taxon>
        <taxon>Oiketicinae</taxon>
        <taxon>Eumeta</taxon>
    </lineage>
</organism>
<dbReference type="Proteomes" id="UP000299102">
    <property type="component" value="Unassembled WGS sequence"/>
</dbReference>
<gene>
    <name evidence="2" type="ORF">EVAR_60781_1</name>
</gene>
<feature type="region of interest" description="Disordered" evidence="1">
    <location>
        <begin position="180"/>
        <end position="200"/>
    </location>
</feature>